<sequence>MSESPLKSANQDAPGAYMLQFGVHAGQLLRNVPDSYRYWATTPENSKYSWYSQFCLANSRYEDFLLRTRAPGAYRIPFSKYENKWLDEVPDAVRAWAIHSVHKDRPQSQFTPFVHANTRFEASLPPEPHINSEKFWVNKRSGVAPLSSNFIPTWHWQSTDMNKFSSPGSLTELDVYARLPRLRGLRGTLRATLPVGLVEGEGSL</sequence>
<comment type="caution">
    <text evidence="1">The sequence shown here is derived from an EMBL/GenBank/DDBJ whole genome shotgun (WGS) entry which is preliminary data.</text>
</comment>
<proteinExistence type="predicted"/>
<keyword evidence="2" id="KW-1185">Reference proteome</keyword>
<reference evidence="1" key="1">
    <citation type="journal article" date="2021" name="New Phytol.">
        <title>Evolutionary innovations through gain and loss of genes in the ectomycorrhizal Boletales.</title>
        <authorList>
            <person name="Wu G."/>
            <person name="Miyauchi S."/>
            <person name="Morin E."/>
            <person name="Kuo A."/>
            <person name="Drula E."/>
            <person name="Varga T."/>
            <person name="Kohler A."/>
            <person name="Feng B."/>
            <person name="Cao Y."/>
            <person name="Lipzen A."/>
            <person name="Daum C."/>
            <person name="Hundley H."/>
            <person name="Pangilinan J."/>
            <person name="Johnson J."/>
            <person name="Barry K."/>
            <person name="LaButti K."/>
            <person name="Ng V."/>
            <person name="Ahrendt S."/>
            <person name="Min B."/>
            <person name="Choi I.G."/>
            <person name="Park H."/>
            <person name="Plett J.M."/>
            <person name="Magnuson J."/>
            <person name="Spatafora J.W."/>
            <person name="Nagy L.G."/>
            <person name="Henrissat B."/>
            <person name="Grigoriev I.V."/>
            <person name="Yang Z.L."/>
            <person name="Xu J."/>
            <person name="Martin F.M."/>
        </authorList>
    </citation>
    <scope>NUCLEOTIDE SEQUENCE</scope>
    <source>
        <strain evidence="1">KUC20120723A-06</strain>
    </source>
</reference>
<gene>
    <name evidence="1" type="ORF">BV22DRAFT_764317</name>
</gene>
<evidence type="ECO:0000313" key="1">
    <source>
        <dbReference type="EMBL" id="KAH7920962.1"/>
    </source>
</evidence>
<dbReference type="Proteomes" id="UP000790709">
    <property type="component" value="Unassembled WGS sequence"/>
</dbReference>
<protein>
    <submittedName>
        <fullName evidence="1">Uncharacterized protein</fullName>
    </submittedName>
</protein>
<evidence type="ECO:0000313" key="2">
    <source>
        <dbReference type="Proteomes" id="UP000790709"/>
    </source>
</evidence>
<accession>A0ACB8B5N3</accession>
<organism evidence="1 2">
    <name type="scientific">Leucogyrophana mollusca</name>
    <dbReference type="NCBI Taxonomy" id="85980"/>
    <lineage>
        <taxon>Eukaryota</taxon>
        <taxon>Fungi</taxon>
        <taxon>Dikarya</taxon>
        <taxon>Basidiomycota</taxon>
        <taxon>Agaricomycotina</taxon>
        <taxon>Agaricomycetes</taxon>
        <taxon>Agaricomycetidae</taxon>
        <taxon>Boletales</taxon>
        <taxon>Boletales incertae sedis</taxon>
        <taxon>Leucogyrophana</taxon>
    </lineage>
</organism>
<dbReference type="EMBL" id="MU266549">
    <property type="protein sequence ID" value="KAH7920962.1"/>
    <property type="molecule type" value="Genomic_DNA"/>
</dbReference>
<name>A0ACB8B5N3_9AGAM</name>